<dbReference type="GO" id="GO:0003677">
    <property type="term" value="F:DNA binding"/>
    <property type="evidence" value="ECO:0007669"/>
    <property type="project" value="InterPro"/>
</dbReference>
<reference evidence="2 3" key="1">
    <citation type="submission" date="2018-10" db="EMBL/GenBank/DDBJ databases">
        <title>Genome sequences of five Lactobacillus pentosus strains isolated from brines of traditionally fermented spanish-style green table olives and differences between them.</title>
        <authorList>
            <person name="Jimenez Diaz R."/>
        </authorList>
    </citation>
    <scope>NUCLEOTIDE SEQUENCE [LARGE SCALE GENOMIC DNA]</scope>
    <source>
        <strain evidence="2 3">IG8</strain>
    </source>
</reference>
<gene>
    <name evidence="2" type="ORF">D6U17_07010</name>
</gene>
<evidence type="ECO:0000313" key="2">
    <source>
        <dbReference type="EMBL" id="RMW54659.1"/>
    </source>
</evidence>
<dbReference type="AlphaFoldDB" id="A0AB37RGL4"/>
<name>A0AB37RGL4_LACPE</name>
<evidence type="ECO:0000313" key="3">
    <source>
        <dbReference type="Proteomes" id="UP000281061"/>
    </source>
</evidence>
<sequence length="87" mass="9655">MNHTRLNFSKRTVTAKLSEIVVANPSFIRVHRSFAVNVPNIEMMDRSLQMLMMNNGDQIPVARRMLAEVGAIIRSFNAGEGGVIGVQ</sequence>
<dbReference type="RefSeq" id="WP_122211829.1">
    <property type="nucleotide sequence ID" value="NZ_RDCH01000076.1"/>
</dbReference>
<proteinExistence type="predicted"/>
<feature type="domain" description="HTH LytTR-type" evidence="1">
    <location>
        <begin position="1"/>
        <end position="75"/>
    </location>
</feature>
<dbReference type="InterPro" id="IPR007492">
    <property type="entry name" value="LytTR_DNA-bd_dom"/>
</dbReference>
<dbReference type="Proteomes" id="UP000281061">
    <property type="component" value="Unassembled WGS sequence"/>
</dbReference>
<organism evidence="2 3">
    <name type="scientific">Lactiplantibacillus pentosus</name>
    <name type="common">Lactobacillus pentosus</name>
    <dbReference type="NCBI Taxonomy" id="1589"/>
    <lineage>
        <taxon>Bacteria</taxon>
        <taxon>Bacillati</taxon>
        <taxon>Bacillota</taxon>
        <taxon>Bacilli</taxon>
        <taxon>Lactobacillales</taxon>
        <taxon>Lactobacillaceae</taxon>
        <taxon>Lactiplantibacillus</taxon>
    </lineage>
</organism>
<dbReference type="Gene3D" id="2.40.50.1020">
    <property type="entry name" value="LytTr DNA-binding domain"/>
    <property type="match status" value="1"/>
</dbReference>
<dbReference type="Pfam" id="PF04397">
    <property type="entry name" value="LytTR"/>
    <property type="match status" value="1"/>
</dbReference>
<accession>A0AB37RGL4</accession>
<evidence type="ECO:0000259" key="1">
    <source>
        <dbReference type="PROSITE" id="PS50930"/>
    </source>
</evidence>
<dbReference type="PROSITE" id="PS50930">
    <property type="entry name" value="HTH_LYTTR"/>
    <property type="match status" value="1"/>
</dbReference>
<dbReference type="EMBL" id="RDCL01000052">
    <property type="protein sequence ID" value="RMW54659.1"/>
    <property type="molecule type" value="Genomic_DNA"/>
</dbReference>
<comment type="caution">
    <text evidence="2">The sequence shown here is derived from an EMBL/GenBank/DDBJ whole genome shotgun (WGS) entry which is preliminary data.</text>
</comment>
<protein>
    <submittedName>
        <fullName evidence="2">LytTR family transcriptional regulator</fullName>
    </submittedName>
</protein>